<feature type="non-terminal residue" evidence="1">
    <location>
        <position position="157"/>
    </location>
</feature>
<comment type="caution">
    <text evidence="1">The sequence shown here is derived from an EMBL/GenBank/DDBJ whole genome shotgun (WGS) entry which is preliminary data.</text>
</comment>
<dbReference type="Proteomes" id="UP001168990">
    <property type="component" value="Unassembled WGS sequence"/>
</dbReference>
<evidence type="ECO:0000313" key="2">
    <source>
        <dbReference type="Proteomes" id="UP001168990"/>
    </source>
</evidence>
<organism evidence="1 2">
    <name type="scientific">Microctonus aethiopoides</name>
    <dbReference type="NCBI Taxonomy" id="144406"/>
    <lineage>
        <taxon>Eukaryota</taxon>
        <taxon>Metazoa</taxon>
        <taxon>Ecdysozoa</taxon>
        <taxon>Arthropoda</taxon>
        <taxon>Hexapoda</taxon>
        <taxon>Insecta</taxon>
        <taxon>Pterygota</taxon>
        <taxon>Neoptera</taxon>
        <taxon>Endopterygota</taxon>
        <taxon>Hymenoptera</taxon>
        <taxon>Apocrita</taxon>
        <taxon>Ichneumonoidea</taxon>
        <taxon>Braconidae</taxon>
        <taxon>Euphorinae</taxon>
        <taxon>Microctonus</taxon>
    </lineage>
</organism>
<evidence type="ECO:0000313" key="1">
    <source>
        <dbReference type="EMBL" id="KAK0156882.1"/>
    </source>
</evidence>
<reference evidence="1" key="2">
    <citation type="submission" date="2023-03" db="EMBL/GenBank/DDBJ databases">
        <authorList>
            <person name="Inwood S.N."/>
            <person name="Skelly J.G."/>
            <person name="Guhlin J."/>
            <person name="Harrop T.W.R."/>
            <person name="Goldson S.G."/>
            <person name="Dearden P.K."/>
        </authorList>
    </citation>
    <scope>NUCLEOTIDE SEQUENCE</scope>
    <source>
        <strain evidence="1">Irish</strain>
        <tissue evidence="1">Whole body</tissue>
    </source>
</reference>
<feature type="non-terminal residue" evidence="1">
    <location>
        <position position="1"/>
    </location>
</feature>
<sequence>VVEDLGPLWTTSCFPFEDLLGKMVDYVHGTRYVGLQIHTKFDELVNKKKCVELLPISWLFDDDSRCYYPSKRDYGKIEEWVKNLQVPKKNWSSYPVTIIAKAIVNSSDSESQQLIDSEPLLLDSAGVSDALFQTKPLTRTESNALGTIFENDTDSIP</sequence>
<reference evidence="1" key="1">
    <citation type="journal article" date="2023" name="bioRxiv">
        <title>Scaffold-level genome assemblies of two parasitoid biocontrol wasps reveal the parthenogenesis mechanism and an associated novel virus.</title>
        <authorList>
            <person name="Inwood S."/>
            <person name="Skelly J."/>
            <person name="Guhlin J."/>
            <person name="Harrop T."/>
            <person name="Goldson S."/>
            <person name="Dearden P."/>
        </authorList>
    </citation>
    <scope>NUCLEOTIDE SEQUENCE</scope>
    <source>
        <strain evidence="1">Irish</strain>
        <tissue evidence="1">Whole body</tissue>
    </source>
</reference>
<accession>A0AA39C2P6</accession>
<protein>
    <submittedName>
        <fullName evidence="1">Uncharacterized protein</fullName>
    </submittedName>
</protein>
<gene>
    <name evidence="1" type="ORF">PV328_012166</name>
</gene>
<keyword evidence="2" id="KW-1185">Reference proteome</keyword>
<proteinExistence type="predicted"/>
<dbReference type="AlphaFoldDB" id="A0AA39C2P6"/>
<dbReference type="EMBL" id="JAQQBS010002053">
    <property type="protein sequence ID" value="KAK0156882.1"/>
    <property type="molecule type" value="Genomic_DNA"/>
</dbReference>
<name>A0AA39C2P6_9HYME</name>